<dbReference type="Gene3D" id="1.10.443.10">
    <property type="entry name" value="Intergrase catalytic core"/>
    <property type="match status" value="1"/>
</dbReference>
<gene>
    <name evidence="1" type="ORF">NFRAN_0993</name>
</gene>
<dbReference type="Proteomes" id="UP000294299">
    <property type="component" value="Chromosome NFRAN"/>
</dbReference>
<dbReference type="InterPro" id="IPR013762">
    <property type="entry name" value="Integrase-like_cat_sf"/>
</dbReference>
<evidence type="ECO:0000313" key="2">
    <source>
        <dbReference type="Proteomes" id="UP000294299"/>
    </source>
</evidence>
<name>A0A484IBA5_9ARCH</name>
<dbReference type="GO" id="GO:0003677">
    <property type="term" value="F:DNA binding"/>
    <property type="evidence" value="ECO:0007669"/>
    <property type="project" value="InterPro"/>
</dbReference>
<dbReference type="EMBL" id="LR216287">
    <property type="protein sequence ID" value="VFJ13315.1"/>
    <property type="molecule type" value="Genomic_DNA"/>
</dbReference>
<dbReference type="GO" id="GO:0006310">
    <property type="term" value="P:DNA recombination"/>
    <property type="evidence" value="ECO:0007669"/>
    <property type="project" value="InterPro"/>
</dbReference>
<proteinExistence type="predicted"/>
<evidence type="ECO:0000313" key="1">
    <source>
        <dbReference type="EMBL" id="VFJ13315.1"/>
    </source>
</evidence>
<dbReference type="KEGG" id="nfn:NFRAN_0993"/>
<protein>
    <submittedName>
        <fullName evidence="1">Uncharacterized protein</fullName>
    </submittedName>
</protein>
<reference evidence="1 2" key="1">
    <citation type="submission" date="2019-02" db="EMBL/GenBank/DDBJ databases">
        <authorList>
            <person name="Lehtovirta-Morley E L."/>
        </authorList>
    </citation>
    <scope>NUCLEOTIDE SEQUENCE [LARGE SCALE GENOMIC DNA]</scope>
    <source>
        <strain evidence="1">NFRAN1</strain>
    </source>
</reference>
<accession>A0A484IBA5</accession>
<sequence>MIKSHTDNKVLLKDLHKFHYNILCRSEMGDRGAEVLAGRAKSISAKHYLVHELDKLTKQYGKAMSKFISRDPVSGN</sequence>
<dbReference type="GO" id="GO:0015074">
    <property type="term" value="P:DNA integration"/>
    <property type="evidence" value="ECO:0007669"/>
    <property type="project" value="InterPro"/>
</dbReference>
<keyword evidence="2" id="KW-1185">Reference proteome</keyword>
<dbReference type="AlphaFoldDB" id="A0A484IBA5"/>
<organism evidence="1 2">
    <name type="scientific">Candidatus Nitrosocosmicus franklandianus</name>
    <dbReference type="NCBI Taxonomy" id="1798806"/>
    <lineage>
        <taxon>Archaea</taxon>
        <taxon>Nitrososphaerota</taxon>
        <taxon>Nitrososphaeria</taxon>
        <taxon>Nitrososphaerales</taxon>
        <taxon>Nitrososphaeraceae</taxon>
        <taxon>Candidatus Nitrosocosmicus</taxon>
    </lineage>
</organism>